<dbReference type="Gene3D" id="3.40.50.720">
    <property type="entry name" value="NAD(P)-binding Rossmann-like Domain"/>
    <property type="match status" value="1"/>
</dbReference>
<dbReference type="PANTHER" id="PTHR12126:SF11">
    <property type="entry name" value="NADH DEHYDROGENASE [UBIQUINONE] 1 ALPHA SUBCOMPLEX SUBUNIT 9, MITOCHONDRIAL"/>
    <property type="match status" value="1"/>
</dbReference>
<feature type="transmembrane region" description="Helical" evidence="1">
    <location>
        <begin position="373"/>
        <end position="392"/>
    </location>
</feature>
<dbReference type="RefSeq" id="WP_434028372.1">
    <property type="nucleotide sequence ID" value="NZ_BNBA01000001.1"/>
</dbReference>
<keyword evidence="4" id="KW-1185">Reference proteome</keyword>
<dbReference type="InterPro" id="IPR051207">
    <property type="entry name" value="ComplexI_NDUFA9_subunit"/>
</dbReference>
<dbReference type="Proteomes" id="UP000623958">
    <property type="component" value="Unassembled WGS sequence"/>
</dbReference>
<dbReference type="PANTHER" id="PTHR12126">
    <property type="entry name" value="NADH-UBIQUINONE OXIDOREDUCTASE 39 KDA SUBUNIT-RELATED"/>
    <property type="match status" value="1"/>
</dbReference>
<gene>
    <name evidence="3" type="ORF">GCM10009090_02500</name>
</gene>
<sequence length="429" mass="45289">MLVAGANGLIGSALVARLERDGHEVVLAVRDEAAAAGRWPGRRLVRVDYAEPMACTAEAAMAFAGIDVVINAAGIFRERGRASFEAVHVNGPCSLFALAAAAGVGRLIQISALGARPDAPTAYLRSKAHGDACAWEFPGRVVVVRPSLVFAGDGASTRLFLRLASLPLLPLPQGGSQCVQPLHLADLCDGVAVLATHPDPPPLVNAVGPERLSLAAYLQTLAAGIERRPRIVPVPPQAAVSAARALKRVPGSLVDPDALAMLQQGNCADARLWRSIVGRPLRPAGAFIGAGEAAVLGRSADLANLLPLLRASVSLTWLATAWISAFVYPRAASLELLHRAQVPEALAPSALYAAAALDALLGLGMWSRRWRRAAYGLQLAAIGFYTLVISLWLPEFWAHPYGPVLKNLPLFALICALMRLEDRDGPGHR</sequence>
<proteinExistence type="predicted"/>
<keyword evidence="1" id="KW-0472">Membrane</keyword>
<name>A0A919F4J1_9XANT</name>
<comment type="caution">
    <text evidence="3">The sequence shown here is derived from an EMBL/GenBank/DDBJ whole genome shotgun (WGS) entry which is preliminary data.</text>
</comment>
<dbReference type="Pfam" id="PF13781">
    <property type="entry name" value="DoxX_3"/>
    <property type="match status" value="1"/>
</dbReference>
<reference evidence="3" key="2">
    <citation type="submission" date="2020-09" db="EMBL/GenBank/DDBJ databases">
        <authorList>
            <person name="Sun Q."/>
            <person name="Ohkuma M."/>
        </authorList>
    </citation>
    <scope>NUCLEOTIDE SEQUENCE</scope>
    <source>
        <strain evidence="3">JCM 13306</strain>
    </source>
</reference>
<keyword evidence="1" id="KW-0812">Transmembrane</keyword>
<feature type="domain" description="NAD-dependent epimerase/dehydratase" evidence="2">
    <location>
        <begin position="1"/>
        <end position="199"/>
    </location>
</feature>
<evidence type="ECO:0000259" key="2">
    <source>
        <dbReference type="Pfam" id="PF01370"/>
    </source>
</evidence>
<protein>
    <recommendedName>
        <fullName evidence="2">NAD-dependent epimerase/dehydratase domain-containing protein</fullName>
    </recommendedName>
</protein>
<organism evidence="3 4">
    <name type="scientific">Xanthomonas boreopolis</name>
    <dbReference type="NCBI Taxonomy" id="86183"/>
    <lineage>
        <taxon>Bacteria</taxon>
        <taxon>Pseudomonadati</taxon>
        <taxon>Pseudomonadota</taxon>
        <taxon>Gammaproteobacteria</taxon>
        <taxon>Lysobacterales</taxon>
        <taxon>Lysobacteraceae</taxon>
        <taxon>Xanthomonas</taxon>
    </lineage>
</organism>
<keyword evidence="1" id="KW-1133">Transmembrane helix</keyword>
<evidence type="ECO:0000256" key="1">
    <source>
        <dbReference type="SAM" id="Phobius"/>
    </source>
</evidence>
<dbReference type="SUPFAM" id="SSF51735">
    <property type="entry name" value="NAD(P)-binding Rossmann-fold domains"/>
    <property type="match status" value="1"/>
</dbReference>
<dbReference type="InterPro" id="IPR036291">
    <property type="entry name" value="NAD(P)-bd_dom_sf"/>
</dbReference>
<dbReference type="GO" id="GO:0044877">
    <property type="term" value="F:protein-containing complex binding"/>
    <property type="evidence" value="ECO:0007669"/>
    <property type="project" value="TreeGrafter"/>
</dbReference>
<dbReference type="InterPro" id="IPR025695">
    <property type="entry name" value="DoxX-like"/>
</dbReference>
<reference evidence="3" key="1">
    <citation type="journal article" date="2014" name="Int. J. Syst. Evol. Microbiol.">
        <title>Complete genome sequence of Corynebacterium casei LMG S-19264T (=DSM 44701T), isolated from a smear-ripened cheese.</title>
        <authorList>
            <consortium name="US DOE Joint Genome Institute (JGI-PGF)"/>
            <person name="Walter F."/>
            <person name="Albersmeier A."/>
            <person name="Kalinowski J."/>
            <person name="Ruckert C."/>
        </authorList>
    </citation>
    <scope>NUCLEOTIDE SEQUENCE</scope>
    <source>
        <strain evidence="3">JCM 13306</strain>
    </source>
</reference>
<evidence type="ECO:0000313" key="3">
    <source>
        <dbReference type="EMBL" id="GHH46828.1"/>
    </source>
</evidence>
<dbReference type="Pfam" id="PF01370">
    <property type="entry name" value="Epimerase"/>
    <property type="match status" value="1"/>
</dbReference>
<evidence type="ECO:0000313" key="4">
    <source>
        <dbReference type="Proteomes" id="UP000623958"/>
    </source>
</evidence>
<dbReference type="EMBL" id="BNBA01000001">
    <property type="protein sequence ID" value="GHH46828.1"/>
    <property type="molecule type" value="Genomic_DNA"/>
</dbReference>
<dbReference type="AlphaFoldDB" id="A0A919F4J1"/>
<dbReference type="InterPro" id="IPR001509">
    <property type="entry name" value="Epimerase_deHydtase"/>
</dbReference>
<accession>A0A919F4J1</accession>
<feature type="transmembrane region" description="Helical" evidence="1">
    <location>
        <begin position="349"/>
        <end position="366"/>
    </location>
</feature>